<evidence type="ECO:0000256" key="1">
    <source>
        <dbReference type="SAM" id="MobiDB-lite"/>
    </source>
</evidence>
<feature type="region of interest" description="Disordered" evidence="1">
    <location>
        <begin position="1"/>
        <end position="23"/>
    </location>
</feature>
<dbReference type="SUPFAM" id="SSF52047">
    <property type="entry name" value="RNI-like"/>
    <property type="match status" value="1"/>
</dbReference>
<keyword evidence="3" id="KW-1185">Reference proteome</keyword>
<dbReference type="Proteomes" id="UP000054558">
    <property type="component" value="Unassembled WGS sequence"/>
</dbReference>
<protein>
    <submittedName>
        <fullName evidence="2">Uncharacterized protein</fullName>
    </submittedName>
</protein>
<accession>A0A1Y1I1H6</accession>
<reference evidence="2 3" key="1">
    <citation type="journal article" date="2014" name="Nat. Commun.">
        <title>Klebsormidium flaccidum genome reveals primary factors for plant terrestrial adaptation.</title>
        <authorList>
            <person name="Hori K."/>
            <person name="Maruyama F."/>
            <person name="Fujisawa T."/>
            <person name="Togashi T."/>
            <person name="Yamamoto N."/>
            <person name="Seo M."/>
            <person name="Sato S."/>
            <person name="Yamada T."/>
            <person name="Mori H."/>
            <person name="Tajima N."/>
            <person name="Moriyama T."/>
            <person name="Ikeuchi M."/>
            <person name="Watanabe M."/>
            <person name="Wada H."/>
            <person name="Kobayashi K."/>
            <person name="Saito M."/>
            <person name="Masuda T."/>
            <person name="Sasaki-Sekimoto Y."/>
            <person name="Mashiguchi K."/>
            <person name="Awai K."/>
            <person name="Shimojima M."/>
            <person name="Masuda S."/>
            <person name="Iwai M."/>
            <person name="Nobusawa T."/>
            <person name="Narise T."/>
            <person name="Kondo S."/>
            <person name="Saito H."/>
            <person name="Sato R."/>
            <person name="Murakawa M."/>
            <person name="Ihara Y."/>
            <person name="Oshima-Yamada Y."/>
            <person name="Ohtaka K."/>
            <person name="Satoh M."/>
            <person name="Sonobe K."/>
            <person name="Ishii M."/>
            <person name="Ohtani R."/>
            <person name="Kanamori-Sato M."/>
            <person name="Honoki R."/>
            <person name="Miyazaki D."/>
            <person name="Mochizuki H."/>
            <person name="Umetsu J."/>
            <person name="Higashi K."/>
            <person name="Shibata D."/>
            <person name="Kamiya Y."/>
            <person name="Sato N."/>
            <person name="Nakamura Y."/>
            <person name="Tabata S."/>
            <person name="Ida S."/>
            <person name="Kurokawa K."/>
            <person name="Ohta H."/>
        </authorList>
    </citation>
    <scope>NUCLEOTIDE SEQUENCE [LARGE SCALE GENOMIC DNA]</scope>
    <source>
        <strain evidence="2 3">NIES-2285</strain>
    </source>
</reference>
<proteinExistence type="predicted"/>
<organism evidence="2 3">
    <name type="scientific">Klebsormidium nitens</name>
    <name type="common">Green alga</name>
    <name type="synonym">Ulothrix nitens</name>
    <dbReference type="NCBI Taxonomy" id="105231"/>
    <lineage>
        <taxon>Eukaryota</taxon>
        <taxon>Viridiplantae</taxon>
        <taxon>Streptophyta</taxon>
        <taxon>Klebsormidiophyceae</taxon>
        <taxon>Klebsormidiales</taxon>
        <taxon>Klebsormidiaceae</taxon>
        <taxon>Klebsormidium</taxon>
    </lineage>
</organism>
<evidence type="ECO:0000313" key="3">
    <source>
        <dbReference type="Proteomes" id="UP000054558"/>
    </source>
</evidence>
<feature type="compositionally biased region" description="Basic residues" evidence="1">
    <location>
        <begin position="14"/>
        <end position="23"/>
    </location>
</feature>
<dbReference type="Gene3D" id="3.80.10.10">
    <property type="entry name" value="Ribonuclease Inhibitor"/>
    <property type="match status" value="1"/>
</dbReference>
<dbReference type="InterPro" id="IPR032675">
    <property type="entry name" value="LRR_dom_sf"/>
</dbReference>
<name>A0A1Y1I1H6_KLENI</name>
<dbReference type="AlphaFoldDB" id="A0A1Y1I1H6"/>
<evidence type="ECO:0000313" key="2">
    <source>
        <dbReference type="EMBL" id="GAQ84764.1"/>
    </source>
</evidence>
<dbReference type="EMBL" id="DF237154">
    <property type="protein sequence ID" value="GAQ84764.1"/>
    <property type="molecule type" value="Genomic_DNA"/>
</dbReference>
<gene>
    <name evidence="2" type="ORF">KFL_002050060</name>
</gene>
<feature type="compositionally biased region" description="Basic and acidic residues" evidence="1">
    <location>
        <begin position="1"/>
        <end position="12"/>
    </location>
</feature>
<sequence length="514" mass="58244">MAGKLKHDEGPAHRPAKGIKGSRRKLKVPVDYPPFLALQLVFNDYLQEASSDWFKGCRLVSKHFKSAVEAAHTPCTWQLNKERLNNELQTVIRFITSEPRWEWVTKVKVRGGGVRMTQANCELLVAALGAKAWESISLVEVKLIHPFMLPAIIKTSAERGTLRHLSIAHSPVSSAGLHSALSSLGHCLRMLELSPGITFLAQSENDSLVAENYGCKSVRTLILGDAHKAGAARELRKRKQPPRPARIPVTMFPLEPLRTLWLTGLGGLTEDDVIGIFQRTPLLEEFRLFRSLSASLTPAAVVGVFKGLTRHHCPRLVRLSIGRKYDPIGYQDLHGSWLRRFADAHPKLTEVKLFLDGKLSSEHWLYALEKWAPTLEKVTGQFGLEYTEDLDPERQLVLFAKAPRLTELECLGGSYRDDIQWIRYQVPGTFAKLKHVLGDDVRRNHWMCNKYKWLVDEIKYGRRRREQPGGWEPSRTVVEPDVLRVFGLAAIELQSRILCRWVALQKRPVLPRPG</sequence>